<evidence type="ECO:0000313" key="3">
    <source>
        <dbReference type="EMBL" id="OZC03895.1"/>
    </source>
</evidence>
<comment type="caution">
    <text evidence="3">The sequence shown here is derived from an EMBL/GenBank/DDBJ whole genome shotgun (WGS) entry which is preliminary data.</text>
</comment>
<gene>
    <name evidence="3" type="ORF">BSZ36_13405</name>
</gene>
<proteinExistence type="predicted"/>
<evidence type="ECO:0008006" key="5">
    <source>
        <dbReference type="Google" id="ProtNLM"/>
    </source>
</evidence>
<evidence type="ECO:0000313" key="4">
    <source>
        <dbReference type="Proteomes" id="UP000216446"/>
    </source>
</evidence>
<dbReference type="InParanoid" id="A0A259U1I8"/>
<keyword evidence="4" id="KW-1185">Reference proteome</keyword>
<dbReference type="EMBL" id="MQWB01000001">
    <property type="protein sequence ID" value="OZC03895.1"/>
    <property type="molecule type" value="Genomic_DNA"/>
</dbReference>
<protein>
    <recommendedName>
        <fullName evidence="5">Haem-binding uptake Tiki superfamily ChaN domain-containing protein</fullName>
    </recommendedName>
</protein>
<feature type="region of interest" description="Disordered" evidence="1">
    <location>
        <begin position="20"/>
        <end position="39"/>
    </location>
</feature>
<sequence>MLRLLALTALALLTLPARGQTDASGDVPPPWELSRAQDGDGPLSAYARLLETEAAWIESDEWRDAYIQTLAQRDAALGRHQSALVMWDRSMGRRRDSVAVLDAGVRAVDAAAYIAKSAEAERVVMVNEAHHDAATRLLTLRLLPLLYERGYRYLAAETFAPEIDSSVAARGYPAAGDGYYSDEPVFGEMIREAVRLGYTLIPYDDAKPEIENDTLDYQKRRDLTEAEHLRDRIFARDPDAKVLVHAGFGHIEEEVGPRFYPMAVYFRELTGIDPLTVDQVTMAAASEPAFDTPLRRGADEAGLLGDVPALLLGASGEPLAPVRYSVDLQSFAPRVERPVLALPGRHLATVTAPEACARVLCLVEVRLASEGPDAVPLDRLVVDAPGPVTVSARGQSLVQILDGETGVVLLEHALSDD</sequence>
<evidence type="ECO:0000256" key="2">
    <source>
        <dbReference type="SAM" id="SignalP"/>
    </source>
</evidence>
<name>A0A259U1I8_9BACT</name>
<organism evidence="3 4">
    <name type="scientific">Rubricoccus marinus</name>
    <dbReference type="NCBI Taxonomy" id="716817"/>
    <lineage>
        <taxon>Bacteria</taxon>
        <taxon>Pseudomonadati</taxon>
        <taxon>Rhodothermota</taxon>
        <taxon>Rhodothermia</taxon>
        <taxon>Rhodothermales</taxon>
        <taxon>Rubricoccaceae</taxon>
        <taxon>Rubricoccus</taxon>
    </lineage>
</organism>
<accession>A0A259U1I8</accession>
<dbReference type="SUPFAM" id="SSF159501">
    <property type="entry name" value="EreA/ChaN-like"/>
    <property type="match status" value="1"/>
</dbReference>
<dbReference type="RefSeq" id="WP_094549768.1">
    <property type="nucleotide sequence ID" value="NZ_MQWB01000001.1"/>
</dbReference>
<dbReference type="OrthoDB" id="277629at2"/>
<keyword evidence="2" id="KW-0732">Signal</keyword>
<feature type="chain" id="PRO_5013011654" description="Haem-binding uptake Tiki superfamily ChaN domain-containing protein" evidence="2">
    <location>
        <begin position="20"/>
        <end position="417"/>
    </location>
</feature>
<feature type="signal peptide" evidence="2">
    <location>
        <begin position="1"/>
        <end position="19"/>
    </location>
</feature>
<reference evidence="3 4" key="1">
    <citation type="submission" date="2016-11" db="EMBL/GenBank/DDBJ databases">
        <title>Study of marine rhodopsin-containing bacteria.</title>
        <authorList>
            <person name="Yoshizawa S."/>
            <person name="Kumagai Y."/>
            <person name="Kogure K."/>
        </authorList>
    </citation>
    <scope>NUCLEOTIDE SEQUENCE [LARGE SCALE GENOMIC DNA]</scope>
    <source>
        <strain evidence="3 4">SG-29</strain>
    </source>
</reference>
<dbReference type="AlphaFoldDB" id="A0A259U1I8"/>
<dbReference type="Proteomes" id="UP000216446">
    <property type="component" value="Unassembled WGS sequence"/>
</dbReference>
<evidence type="ECO:0000256" key="1">
    <source>
        <dbReference type="SAM" id="MobiDB-lite"/>
    </source>
</evidence>